<reference evidence="3 4" key="2">
    <citation type="submission" date="2018-03" db="EMBL/GenBank/DDBJ databases">
        <title>Cross-interface Injection: A General Nanoliter Liquid Handling Method Applied to Single Cells Genome Amplification Automated Nanoliter Liquid Handling Applied to Single Cell Multiple Displacement Amplification.</title>
        <authorList>
            <person name="Yun J."/>
            <person name="Xu P."/>
            <person name="Xu J."/>
            <person name="Dai X."/>
            <person name="Wang Y."/>
            <person name="Zheng X."/>
            <person name="Cao C."/>
            <person name="Yi Q."/>
            <person name="Zhu Y."/>
            <person name="Wang L."/>
            <person name="Dong Z."/>
            <person name="Huang Y."/>
            <person name="Huang L."/>
            <person name="Du W."/>
        </authorList>
    </citation>
    <scope>NUCLEOTIDE SEQUENCE [LARGE SCALE GENOMIC DNA]</scope>
    <source>
        <strain evidence="3 4">Z-D1-2</strain>
    </source>
</reference>
<evidence type="ECO:0000313" key="2">
    <source>
        <dbReference type="EMBL" id="GGC49973.1"/>
    </source>
</evidence>
<comment type="caution">
    <text evidence="3">The sequence shown here is derived from an EMBL/GenBank/DDBJ whole genome shotgun (WGS) entry which is preliminary data.</text>
</comment>
<evidence type="ECO:0008006" key="6">
    <source>
        <dbReference type="Google" id="ProtNLM"/>
    </source>
</evidence>
<dbReference type="EMBL" id="PYVU01000057">
    <property type="protein sequence ID" value="PTB96291.1"/>
    <property type="molecule type" value="Genomic_DNA"/>
</dbReference>
<reference evidence="2" key="1">
    <citation type="journal article" date="2014" name="Int. J. Syst. Evol. Microbiol.">
        <title>Complete genome of a new Firmicutes species belonging to the dominant human colonic microbiota ('Ruminococcus bicirculans') reveals two chromosomes and a selective capacity to utilize plant glucans.</title>
        <authorList>
            <consortium name="NISC Comparative Sequencing Program"/>
            <person name="Wegmann U."/>
            <person name="Louis P."/>
            <person name="Goesmann A."/>
            <person name="Henrissat B."/>
            <person name="Duncan S.H."/>
            <person name="Flint H.J."/>
        </authorList>
    </citation>
    <scope>NUCLEOTIDE SEQUENCE</scope>
    <source>
        <strain evidence="2">CGMCC 1.10832</strain>
    </source>
</reference>
<organism evidence="3 4">
    <name type="scientific">Marivirga lumbricoides</name>
    <dbReference type="NCBI Taxonomy" id="1046115"/>
    <lineage>
        <taxon>Bacteria</taxon>
        <taxon>Pseudomonadati</taxon>
        <taxon>Bacteroidota</taxon>
        <taxon>Cytophagia</taxon>
        <taxon>Cytophagales</taxon>
        <taxon>Marivirgaceae</taxon>
        <taxon>Marivirga</taxon>
    </lineage>
</organism>
<evidence type="ECO:0000313" key="4">
    <source>
        <dbReference type="Proteomes" id="UP000240608"/>
    </source>
</evidence>
<gene>
    <name evidence="3" type="ORF">C9994_07970</name>
    <name evidence="2" type="ORF">GCM10011506_39480</name>
</gene>
<evidence type="ECO:0000313" key="3">
    <source>
        <dbReference type="EMBL" id="PTB96291.1"/>
    </source>
</evidence>
<evidence type="ECO:0000256" key="1">
    <source>
        <dbReference type="SAM" id="Phobius"/>
    </source>
</evidence>
<dbReference type="AlphaFoldDB" id="A0A2T4DR45"/>
<dbReference type="EMBL" id="BMEC01000014">
    <property type="protein sequence ID" value="GGC49973.1"/>
    <property type="molecule type" value="Genomic_DNA"/>
</dbReference>
<feature type="transmembrane region" description="Helical" evidence="1">
    <location>
        <begin position="7"/>
        <end position="27"/>
    </location>
</feature>
<dbReference type="InterPro" id="IPR025250">
    <property type="entry name" value="DUF4199"/>
</dbReference>
<accession>A0A2T4DR45</accession>
<feature type="transmembrane region" description="Helical" evidence="1">
    <location>
        <begin position="70"/>
        <end position="95"/>
    </location>
</feature>
<dbReference type="Proteomes" id="UP000636010">
    <property type="component" value="Unassembled WGS sequence"/>
</dbReference>
<name>A0A2T4DR45_9BACT</name>
<protein>
    <recommendedName>
        <fullName evidence="6">DUF4199 domain-containing protein</fullName>
    </recommendedName>
</protein>
<feature type="transmembrane region" description="Helical" evidence="1">
    <location>
        <begin position="39"/>
        <end position="58"/>
    </location>
</feature>
<sequence>MKKNTIEYTGIIGGIIILSGLLIYFLIMKALGLAHISELRIFNAVFMFAGIFYTIRTFKKRTDNFSFFRSLGAGFLAASSATLIFSLFMMAYAAFLNPDFLSNINITRSFGVFGDKINPFVIGIVTLSEGMFSGSIMTLGVALWFKRQLTSKEFLREELDSEKTK</sequence>
<keyword evidence="1" id="KW-0812">Transmembrane</keyword>
<dbReference type="Pfam" id="PF13858">
    <property type="entry name" value="DUF4199"/>
    <property type="match status" value="1"/>
</dbReference>
<keyword evidence="1" id="KW-0472">Membrane</keyword>
<reference evidence="2" key="4">
    <citation type="submission" date="2024-05" db="EMBL/GenBank/DDBJ databases">
        <authorList>
            <person name="Sun Q."/>
            <person name="Zhou Y."/>
        </authorList>
    </citation>
    <scope>NUCLEOTIDE SEQUENCE</scope>
    <source>
        <strain evidence="2">CGMCC 1.10832</strain>
    </source>
</reference>
<reference evidence="5" key="3">
    <citation type="journal article" date="2019" name="Int. J. Syst. Evol. Microbiol.">
        <title>The Global Catalogue of Microorganisms (GCM) 10K type strain sequencing project: providing services to taxonomists for standard genome sequencing and annotation.</title>
        <authorList>
            <consortium name="The Broad Institute Genomics Platform"/>
            <consortium name="The Broad Institute Genome Sequencing Center for Infectious Disease"/>
            <person name="Wu L."/>
            <person name="Ma J."/>
        </authorList>
    </citation>
    <scope>NUCLEOTIDE SEQUENCE [LARGE SCALE GENOMIC DNA]</scope>
    <source>
        <strain evidence="5">CGMCC 1.10832</strain>
    </source>
</reference>
<proteinExistence type="predicted"/>
<keyword evidence="1" id="KW-1133">Transmembrane helix</keyword>
<evidence type="ECO:0000313" key="5">
    <source>
        <dbReference type="Proteomes" id="UP000636010"/>
    </source>
</evidence>
<feature type="transmembrane region" description="Helical" evidence="1">
    <location>
        <begin position="120"/>
        <end position="145"/>
    </location>
</feature>
<dbReference type="RefSeq" id="WP_188466899.1">
    <property type="nucleotide sequence ID" value="NZ_BAABHU010000014.1"/>
</dbReference>
<keyword evidence="5" id="KW-1185">Reference proteome</keyword>
<dbReference type="Proteomes" id="UP000240608">
    <property type="component" value="Unassembled WGS sequence"/>
</dbReference>